<proteinExistence type="predicted"/>
<evidence type="ECO:0000313" key="2">
    <source>
        <dbReference type="Proteomes" id="UP001497680"/>
    </source>
</evidence>
<organism evidence="1 2">
    <name type="scientific">Hypoxylon rubiginosum</name>
    <dbReference type="NCBI Taxonomy" id="110542"/>
    <lineage>
        <taxon>Eukaryota</taxon>
        <taxon>Fungi</taxon>
        <taxon>Dikarya</taxon>
        <taxon>Ascomycota</taxon>
        <taxon>Pezizomycotina</taxon>
        <taxon>Sordariomycetes</taxon>
        <taxon>Xylariomycetidae</taxon>
        <taxon>Xylariales</taxon>
        <taxon>Hypoxylaceae</taxon>
        <taxon>Hypoxylon</taxon>
    </lineage>
</organism>
<gene>
    <name evidence="1" type="ORF">F4821DRAFT_227870</name>
</gene>
<keyword evidence="2" id="KW-1185">Reference proteome</keyword>
<accession>A0ACC0DE34</accession>
<sequence>MLGWAFKKSFHGATGNNDAPNCGEDTTQFEAPDTPAPVFAARAFKNALFGAPNASETPAAVVKTDQHRNETSKKTSNDTQSKDMFSPIKQSPTKQPASILLTPGTGTARRKRVSFNHDVKAGSNPDSSPLASARTRKRTTLQKALDKTRRIAKPEKSPEKAPERAREQLPPNPAEVESEGEWEDDMCNHDMTVDLNEPHSESGKYWKSEFMKYREDAMVDIERMVKFKALAKSYAKKKDAEALELAQALKEEKTKVTKMEQEVTTMAAKIAHKKRHGGGDEDGPLMEDLAKQTSLAAHYREQVRELETILKDKDKSAANRSDRYRINTSPKTEQAIFEANRELRRARSELKEMDKLRQENKKLKSTLKQVTDAQEDTVAAYKAQIKELESELRETRDLSREKDRDLRKKKRDYEALKRDAKSRTAEAMQVLQIKNDKIAELENTIKTLETVSPSTKATQDLKASIESLGKPSKFEGAKPPERLSRMTSAENLTLQKFSKSIFQDSDDSTGPQLDMSTSILPPHWSSSFKDMRSQLVKEKEELMEANKRERELIMEDSEMPRSAAKNRASLPTFDSGRAMSQVLTNRLNKPSQDNQVSSSPRSGKEILEEKLAEERARIAANRVSEDAVMHGALQPASRPDRPRSYSGRPLSDSNAPSPLSPARERLASRSSRVPEGSKSMNTTSRSILPEDRLAAARARLEQKKLERKNGSRRTRDKENVRP</sequence>
<comment type="caution">
    <text evidence="1">The sequence shown here is derived from an EMBL/GenBank/DDBJ whole genome shotgun (WGS) entry which is preliminary data.</text>
</comment>
<reference evidence="1 2" key="1">
    <citation type="journal article" date="2022" name="New Phytol.">
        <title>Ecological generalism drives hyperdiversity of secondary metabolite gene clusters in xylarialean endophytes.</title>
        <authorList>
            <person name="Franco M.E.E."/>
            <person name="Wisecaver J.H."/>
            <person name="Arnold A.E."/>
            <person name="Ju Y.M."/>
            <person name="Slot J.C."/>
            <person name="Ahrendt S."/>
            <person name="Moore L.P."/>
            <person name="Eastman K.E."/>
            <person name="Scott K."/>
            <person name="Konkel Z."/>
            <person name="Mondo S.J."/>
            <person name="Kuo A."/>
            <person name="Hayes R.D."/>
            <person name="Haridas S."/>
            <person name="Andreopoulos B."/>
            <person name="Riley R."/>
            <person name="LaButti K."/>
            <person name="Pangilinan J."/>
            <person name="Lipzen A."/>
            <person name="Amirebrahimi M."/>
            <person name="Yan J."/>
            <person name="Adam C."/>
            <person name="Keymanesh K."/>
            <person name="Ng V."/>
            <person name="Louie K."/>
            <person name="Northen T."/>
            <person name="Drula E."/>
            <person name="Henrissat B."/>
            <person name="Hsieh H.M."/>
            <person name="Youens-Clark K."/>
            <person name="Lutzoni F."/>
            <person name="Miadlikowska J."/>
            <person name="Eastwood D.C."/>
            <person name="Hamelin R.C."/>
            <person name="Grigoriev I.V."/>
            <person name="U'Ren J.M."/>
        </authorList>
    </citation>
    <scope>NUCLEOTIDE SEQUENCE [LARGE SCALE GENOMIC DNA]</scope>
    <source>
        <strain evidence="1 2">ER1909</strain>
    </source>
</reference>
<dbReference type="Proteomes" id="UP001497680">
    <property type="component" value="Unassembled WGS sequence"/>
</dbReference>
<name>A0ACC0DE34_9PEZI</name>
<evidence type="ECO:0000313" key="1">
    <source>
        <dbReference type="EMBL" id="KAI6090785.1"/>
    </source>
</evidence>
<protein>
    <submittedName>
        <fullName evidence="1">Spindle pole body formation-associated protein-domain-containing protein</fullName>
    </submittedName>
</protein>
<dbReference type="EMBL" id="MU394289">
    <property type="protein sequence ID" value="KAI6090785.1"/>
    <property type="molecule type" value="Genomic_DNA"/>
</dbReference>